<protein>
    <recommendedName>
        <fullName evidence="3">Endonuclease/exonuclease/phosphatase domain-containing protein</fullName>
    </recommendedName>
</protein>
<accession>A0AA36NG21</accession>
<sequence length="412" mass="46386">MAAIVGDFNADPHELHQFDVWRTYGWEHAQQLSHQRWSTPIVPTCKGATQRDMIWLSPALASHCSQVNTNDLSASFELPLTTSTYFSWPLPSRLPWTDTTTLPSHDSHFTPFATGNNTTHFFRSFSQQFDQAAADYITNTQASTLPPACLGRGQRTSPMVKTAHPPRCRPHRPGEAALCYDLPGRSVLQWYKQLRRLQSYCHAIHAGQQHTDAQLYRTLLWAAVRRARGFCPTFSSWWARQDFISVTGPFPCNPPPAPLADLIFAAFHLRFREFEQWHIQQRCSILKAKRATTSAGIFQDLRPPQREQIDSLWVEQEFTVLATDGDGPIQIQLDDTPQPAGSNTWAVDGVPTHVTEQVNDVITVDSTLVPAAGALATQRKHFTSPSEVQDQLQLLWAPRWLQDSAPGLDLSL</sequence>
<keyword evidence="2" id="KW-1185">Reference proteome</keyword>
<evidence type="ECO:0000313" key="1">
    <source>
        <dbReference type="EMBL" id="CAJ1405712.1"/>
    </source>
</evidence>
<proteinExistence type="predicted"/>
<evidence type="ECO:0008006" key="3">
    <source>
        <dbReference type="Google" id="ProtNLM"/>
    </source>
</evidence>
<dbReference type="EMBL" id="CAUJNA010003598">
    <property type="protein sequence ID" value="CAJ1405712.1"/>
    <property type="molecule type" value="Genomic_DNA"/>
</dbReference>
<comment type="caution">
    <text evidence="1">The sequence shown here is derived from an EMBL/GenBank/DDBJ whole genome shotgun (WGS) entry which is preliminary data.</text>
</comment>
<evidence type="ECO:0000313" key="2">
    <source>
        <dbReference type="Proteomes" id="UP001178507"/>
    </source>
</evidence>
<name>A0AA36NG21_9DINO</name>
<dbReference type="AlphaFoldDB" id="A0AA36NG21"/>
<dbReference type="Proteomes" id="UP001178507">
    <property type="component" value="Unassembled WGS sequence"/>
</dbReference>
<reference evidence="1" key="1">
    <citation type="submission" date="2023-08" db="EMBL/GenBank/DDBJ databases">
        <authorList>
            <person name="Chen Y."/>
            <person name="Shah S."/>
            <person name="Dougan E. K."/>
            <person name="Thang M."/>
            <person name="Chan C."/>
        </authorList>
    </citation>
    <scope>NUCLEOTIDE SEQUENCE</scope>
</reference>
<gene>
    <name evidence="1" type="ORF">EVOR1521_LOCUS27857</name>
</gene>
<organism evidence="1 2">
    <name type="scientific">Effrenium voratum</name>
    <dbReference type="NCBI Taxonomy" id="2562239"/>
    <lineage>
        <taxon>Eukaryota</taxon>
        <taxon>Sar</taxon>
        <taxon>Alveolata</taxon>
        <taxon>Dinophyceae</taxon>
        <taxon>Suessiales</taxon>
        <taxon>Symbiodiniaceae</taxon>
        <taxon>Effrenium</taxon>
    </lineage>
</organism>